<reference evidence="1" key="1">
    <citation type="submission" date="2020-09" db="EMBL/GenBank/DDBJ databases">
        <title>Genome-Enabled Discovery of Anthraquinone Biosynthesis in Senna tora.</title>
        <authorList>
            <person name="Kang S.-H."/>
            <person name="Pandey R.P."/>
            <person name="Lee C.-M."/>
            <person name="Sim J.-S."/>
            <person name="Jeong J.-T."/>
            <person name="Choi B.-S."/>
            <person name="Jung M."/>
            <person name="Ginzburg D."/>
            <person name="Zhao K."/>
            <person name="Won S.Y."/>
            <person name="Oh T.-J."/>
            <person name="Yu Y."/>
            <person name="Kim N.-H."/>
            <person name="Lee O.R."/>
            <person name="Lee T.-H."/>
            <person name="Bashyal P."/>
            <person name="Kim T.-S."/>
            <person name="Lee W.-H."/>
            <person name="Kawkins C."/>
            <person name="Kim C.-K."/>
            <person name="Kim J.S."/>
            <person name="Ahn B.O."/>
            <person name="Rhee S.Y."/>
            <person name="Sohng J.K."/>
        </authorList>
    </citation>
    <scope>NUCLEOTIDE SEQUENCE</scope>
    <source>
        <tissue evidence="1">Leaf</tissue>
    </source>
</reference>
<keyword evidence="2" id="KW-1185">Reference proteome</keyword>
<protein>
    <submittedName>
        <fullName evidence="1">Uncharacterized protein</fullName>
    </submittedName>
</protein>
<sequence>MAYGCILKVTEINLLPHKQAFTWLISFQTYPQPK</sequence>
<evidence type="ECO:0000313" key="2">
    <source>
        <dbReference type="Proteomes" id="UP000634136"/>
    </source>
</evidence>
<dbReference type="Proteomes" id="UP000634136">
    <property type="component" value="Unassembled WGS sequence"/>
</dbReference>
<evidence type="ECO:0000313" key="1">
    <source>
        <dbReference type="EMBL" id="KAF7806187.1"/>
    </source>
</evidence>
<dbReference type="EMBL" id="JAAIUW010000012">
    <property type="protein sequence ID" value="KAF7806187.1"/>
    <property type="molecule type" value="Genomic_DNA"/>
</dbReference>
<gene>
    <name evidence="1" type="ORF">G2W53_038348</name>
</gene>
<name>A0A834SLW2_9FABA</name>
<comment type="caution">
    <text evidence="1">The sequence shown here is derived from an EMBL/GenBank/DDBJ whole genome shotgun (WGS) entry which is preliminary data.</text>
</comment>
<organism evidence="1 2">
    <name type="scientific">Senna tora</name>
    <dbReference type="NCBI Taxonomy" id="362788"/>
    <lineage>
        <taxon>Eukaryota</taxon>
        <taxon>Viridiplantae</taxon>
        <taxon>Streptophyta</taxon>
        <taxon>Embryophyta</taxon>
        <taxon>Tracheophyta</taxon>
        <taxon>Spermatophyta</taxon>
        <taxon>Magnoliopsida</taxon>
        <taxon>eudicotyledons</taxon>
        <taxon>Gunneridae</taxon>
        <taxon>Pentapetalae</taxon>
        <taxon>rosids</taxon>
        <taxon>fabids</taxon>
        <taxon>Fabales</taxon>
        <taxon>Fabaceae</taxon>
        <taxon>Caesalpinioideae</taxon>
        <taxon>Cassia clade</taxon>
        <taxon>Senna</taxon>
    </lineage>
</organism>
<accession>A0A834SLW2</accession>
<dbReference type="AlphaFoldDB" id="A0A834SLW2"/>
<proteinExistence type="predicted"/>